<dbReference type="EMBL" id="FMXE01000003">
    <property type="protein sequence ID" value="SDA41856.1"/>
    <property type="molecule type" value="Genomic_DNA"/>
</dbReference>
<evidence type="ECO:0000256" key="1">
    <source>
        <dbReference type="SAM" id="Phobius"/>
    </source>
</evidence>
<dbReference type="Proteomes" id="UP000198756">
    <property type="component" value="Unassembled WGS sequence"/>
</dbReference>
<keyword evidence="1" id="KW-0472">Membrane</keyword>
<proteinExistence type="predicted"/>
<gene>
    <name evidence="2" type="ORF">SAMN03080617_00325</name>
</gene>
<keyword evidence="3" id="KW-1185">Reference proteome</keyword>
<dbReference type="RefSeq" id="WP_092728211.1">
    <property type="nucleotide sequence ID" value="NZ_FMXE01000003.1"/>
</dbReference>
<accession>A0A1G5V8X6</accession>
<keyword evidence="1" id="KW-0812">Transmembrane</keyword>
<sequence length="164" mass="18799">MFDIDIPTLVIASVFIAAVSAIFIYYSLKSKKERKEFHDKFNQFISGLNLKPEKIEDWRNRYILGIDPQKQTLVYCDFGKSEEKIAISLPEVSKVVVHEVFRELVQSSTSRKVLENLFLKIQFKNPGKPALNLPIYSAEDFSDLLGETVLASNWAQIINQQLSN</sequence>
<evidence type="ECO:0000313" key="3">
    <source>
        <dbReference type="Proteomes" id="UP000198756"/>
    </source>
</evidence>
<dbReference type="STRING" id="279824.SAMN03080617_00325"/>
<name>A0A1G5V8X6_9BACT</name>
<evidence type="ECO:0000313" key="2">
    <source>
        <dbReference type="EMBL" id="SDA41856.1"/>
    </source>
</evidence>
<organism evidence="2 3">
    <name type="scientific">Algoriphagus alkaliphilus</name>
    <dbReference type="NCBI Taxonomy" id="279824"/>
    <lineage>
        <taxon>Bacteria</taxon>
        <taxon>Pseudomonadati</taxon>
        <taxon>Bacteroidota</taxon>
        <taxon>Cytophagia</taxon>
        <taxon>Cytophagales</taxon>
        <taxon>Cyclobacteriaceae</taxon>
        <taxon>Algoriphagus</taxon>
    </lineage>
</organism>
<feature type="transmembrane region" description="Helical" evidence="1">
    <location>
        <begin position="6"/>
        <end position="28"/>
    </location>
</feature>
<protein>
    <submittedName>
        <fullName evidence="2">Uncharacterized protein</fullName>
    </submittedName>
</protein>
<dbReference type="OrthoDB" id="840309at2"/>
<keyword evidence="1" id="KW-1133">Transmembrane helix</keyword>
<reference evidence="3" key="1">
    <citation type="submission" date="2016-10" db="EMBL/GenBank/DDBJ databases">
        <authorList>
            <person name="Varghese N."/>
            <person name="Submissions S."/>
        </authorList>
    </citation>
    <scope>NUCLEOTIDE SEQUENCE [LARGE SCALE GENOMIC DNA]</scope>
    <source>
        <strain evidence="3">DSM 22703</strain>
    </source>
</reference>
<dbReference type="AlphaFoldDB" id="A0A1G5V8X6"/>